<evidence type="ECO:0000313" key="2">
    <source>
        <dbReference type="Proteomes" id="UP001157502"/>
    </source>
</evidence>
<protein>
    <submittedName>
        <fullName evidence="1">Uncharacterized protein</fullName>
    </submittedName>
</protein>
<comment type="caution">
    <text evidence="1">The sequence shown here is derived from an EMBL/GenBank/DDBJ whole genome shotgun (WGS) entry which is preliminary data.</text>
</comment>
<proteinExistence type="predicted"/>
<name>A0ACC2GHJ8_DALPE</name>
<accession>A0ACC2GHJ8</accession>
<dbReference type="EMBL" id="CM055740">
    <property type="protein sequence ID" value="KAJ8002920.1"/>
    <property type="molecule type" value="Genomic_DNA"/>
</dbReference>
<sequence>MQALGARLDKELCERDRLPSAALIERAGPCGLQSPSNSGEMREEKPYREHISTQSPSLSPHLKGYQQPLWNQVTRDTRKPTSSQTTSPKDWSPTTGLYSWPADPDDNKINPGTLNMDRLAPNLHNPSSLHQAYGPPGTEESHLNPQGLHQSIQSFINGLTTSMLRGGRKKRTAGGRVSIWGGGQGTEVEESVGARGSDRDHGEESASAATQSMKKSQYEPLDLSLRPDWLLSSQAVSAHKDSSLGELTGLIQEHRAGSDGNPSSSTNRLHAPTGQHKAQSDWTEPGSGTGCDPETPREQEDRHVDDSSAQDTEGAPENHVYNNMEGNTTPNKLRRKRGTRDAGPSEETTEMMADRLQECPQEKQGQRSVIQPLLSLRPKKPRQTPHQPHHRNLLSVIQTSIRHNQTLLNGPAASFNGGEFKERAETSGGKPFLCKYCPYSATQKGNLKTHVLCVHRRPFDSSLYPDRRLRRPHSSPPVTQQGSTGSSHLPKSMGPEKAPGPTSTGRDTIMTSMCGGDLMLS</sequence>
<reference evidence="1" key="1">
    <citation type="submission" date="2021-05" db="EMBL/GenBank/DDBJ databases">
        <authorList>
            <person name="Pan Q."/>
            <person name="Jouanno E."/>
            <person name="Zahm M."/>
            <person name="Klopp C."/>
            <person name="Cabau C."/>
            <person name="Louis A."/>
            <person name="Berthelot C."/>
            <person name="Parey E."/>
            <person name="Roest Crollius H."/>
            <person name="Montfort J."/>
            <person name="Robinson-Rechavi M."/>
            <person name="Bouchez O."/>
            <person name="Lampietro C."/>
            <person name="Lopez Roques C."/>
            <person name="Donnadieu C."/>
            <person name="Postlethwait J."/>
            <person name="Bobe J."/>
            <person name="Dillon D."/>
            <person name="Chandos A."/>
            <person name="von Hippel F."/>
            <person name="Guiguen Y."/>
        </authorList>
    </citation>
    <scope>NUCLEOTIDE SEQUENCE</scope>
    <source>
        <strain evidence="1">YG-Jan2019</strain>
    </source>
</reference>
<organism evidence="1 2">
    <name type="scientific">Dallia pectoralis</name>
    <name type="common">Alaska blackfish</name>
    <dbReference type="NCBI Taxonomy" id="75939"/>
    <lineage>
        <taxon>Eukaryota</taxon>
        <taxon>Metazoa</taxon>
        <taxon>Chordata</taxon>
        <taxon>Craniata</taxon>
        <taxon>Vertebrata</taxon>
        <taxon>Euteleostomi</taxon>
        <taxon>Actinopterygii</taxon>
        <taxon>Neopterygii</taxon>
        <taxon>Teleostei</taxon>
        <taxon>Protacanthopterygii</taxon>
        <taxon>Esociformes</taxon>
        <taxon>Umbridae</taxon>
        <taxon>Dallia</taxon>
    </lineage>
</organism>
<keyword evidence="2" id="KW-1185">Reference proteome</keyword>
<evidence type="ECO:0000313" key="1">
    <source>
        <dbReference type="EMBL" id="KAJ8002920.1"/>
    </source>
</evidence>
<gene>
    <name evidence="1" type="ORF">DPEC_G00163980</name>
</gene>
<dbReference type="Proteomes" id="UP001157502">
    <property type="component" value="Chromosome 13"/>
</dbReference>